<reference evidence="6 7" key="1">
    <citation type="submission" date="2024-01" db="EMBL/GenBank/DDBJ databases">
        <authorList>
            <person name="Alioto T."/>
            <person name="Alioto T."/>
            <person name="Gomez Garrido J."/>
        </authorList>
    </citation>
    <scope>NUCLEOTIDE SEQUENCE [LARGE SCALE GENOMIC DNA]</scope>
</reference>
<dbReference type="SUPFAM" id="SSF49842">
    <property type="entry name" value="TNF-like"/>
    <property type="match status" value="1"/>
</dbReference>
<protein>
    <submittedName>
        <fullName evidence="6">C1q-related factor-like</fullName>
    </submittedName>
</protein>
<sequence length="199" mass="21865">MATKMLLLLALFGLACAELPYERSCDRVQPRDTPTRCSNYKNTVFIYDQLKMLQKRTDGLEAAPKIAFSTSLSNSGFIYGGPSSVNLKLVFKRVISNIGNGYNPDTGIFTASVKGLYYFTFTTVGCKSYDIRAMLMKNGAHQVSTNDHRSTDSTDSSSNAAALPLDAGDKVHVQLSANSRVFDNRNGYTTFSGFLLFSM</sequence>
<evidence type="ECO:0000256" key="1">
    <source>
        <dbReference type="ARBA" id="ARBA00004613"/>
    </source>
</evidence>
<evidence type="ECO:0000256" key="2">
    <source>
        <dbReference type="ARBA" id="ARBA00022525"/>
    </source>
</evidence>
<comment type="subcellular location">
    <subcellularLocation>
        <location evidence="1">Secreted</location>
    </subcellularLocation>
</comment>
<dbReference type="Pfam" id="PF00386">
    <property type="entry name" value="C1q"/>
    <property type="match status" value="1"/>
</dbReference>
<keyword evidence="7" id="KW-1185">Reference proteome</keyword>
<keyword evidence="2" id="KW-0964">Secreted</keyword>
<name>A0AAV1PXY3_SCOSC</name>
<proteinExistence type="predicted"/>
<feature type="signal peptide" evidence="4">
    <location>
        <begin position="1"/>
        <end position="17"/>
    </location>
</feature>
<dbReference type="InterPro" id="IPR001073">
    <property type="entry name" value="C1q_dom"/>
</dbReference>
<dbReference type="PROSITE" id="PS50871">
    <property type="entry name" value="C1Q"/>
    <property type="match status" value="1"/>
</dbReference>
<feature type="chain" id="PRO_5043729547" evidence="4">
    <location>
        <begin position="18"/>
        <end position="199"/>
    </location>
</feature>
<dbReference type="EMBL" id="CAWUFR010000305">
    <property type="protein sequence ID" value="CAK6975542.1"/>
    <property type="molecule type" value="Genomic_DNA"/>
</dbReference>
<dbReference type="PANTHER" id="PTHR22923">
    <property type="entry name" value="CEREBELLIN-RELATED"/>
    <property type="match status" value="1"/>
</dbReference>
<accession>A0AAV1PXY3</accession>
<dbReference type="Proteomes" id="UP001314229">
    <property type="component" value="Unassembled WGS sequence"/>
</dbReference>
<keyword evidence="3 4" id="KW-0732">Signal</keyword>
<dbReference type="PROSITE" id="PS51257">
    <property type="entry name" value="PROKAR_LIPOPROTEIN"/>
    <property type="match status" value="1"/>
</dbReference>
<feature type="domain" description="C1q" evidence="5">
    <location>
        <begin position="61"/>
        <end position="199"/>
    </location>
</feature>
<dbReference type="PANTHER" id="PTHR22923:SF102">
    <property type="entry name" value="CEREBELLIN 13-RELATED"/>
    <property type="match status" value="1"/>
</dbReference>
<dbReference type="AlphaFoldDB" id="A0AAV1PXY3"/>
<evidence type="ECO:0000256" key="4">
    <source>
        <dbReference type="SAM" id="SignalP"/>
    </source>
</evidence>
<organism evidence="6 7">
    <name type="scientific">Scomber scombrus</name>
    <name type="common">Atlantic mackerel</name>
    <name type="synonym">Scomber vernalis</name>
    <dbReference type="NCBI Taxonomy" id="13677"/>
    <lineage>
        <taxon>Eukaryota</taxon>
        <taxon>Metazoa</taxon>
        <taxon>Chordata</taxon>
        <taxon>Craniata</taxon>
        <taxon>Vertebrata</taxon>
        <taxon>Euteleostomi</taxon>
        <taxon>Actinopterygii</taxon>
        <taxon>Neopterygii</taxon>
        <taxon>Teleostei</taxon>
        <taxon>Neoteleostei</taxon>
        <taxon>Acanthomorphata</taxon>
        <taxon>Pelagiaria</taxon>
        <taxon>Scombriformes</taxon>
        <taxon>Scombridae</taxon>
        <taxon>Scomber</taxon>
    </lineage>
</organism>
<evidence type="ECO:0000313" key="7">
    <source>
        <dbReference type="Proteomes" id="UP001314229"/>
    </source>
</evidence>
<evidence type="ECO:0000256" key="3">
    <source>
        <dbReference type="ARBA" id="ARBA00022729"/>
    </source>
</evidence>
<dbReference type="Gene3D" id="2.60.120.40">
    <property type="match status" value="1"/>
</dbReference>
<dbReference type="InterPro" id="IPR050822">
    <property type="entry name" value="Cerebellin_Synaptic_Org"/>
</dbReference>
<dbReference type="GO" id="GO:0005576">
    <property type="term" value="C:extracellular region"/>
    <property type="evidence" value="ECO:0007669"/>
    <property type="project" value="UniProtKB-SubCell"/>
</dbReference>
<dbReference type="PRINTS" id="PR00007">
    <property type="entry name" value="COMPLEMNTC1Q"/>
</dbReference>
<dbReference type="InterPro" id="IPR008983">
    <property type="entry name" value="Tumour_necrosis_fac-like_dom"/>
</dbReference>
<comment type="caution">
    <text evidence="6">The sequence shown here is derived from an EMBL/GenBank/DDBJ whole genome shotgun (WGS) entry which is preliminary data.</text>
</comment>
<evidence type="ECO:0000259" key="5">
    <source>
        <dbReference type="PROSITE" id="PS50871"/>
    </source>
</evidence>
<dbReference type="SMART" id="SM00110">
    <property type="entry name" value="C1Q"/>
    <property type="match status" value="1"/>
</dbReference>
<gene>
    <name evidence="6" type="ORF">FSCOSCO3_A021242</name>
</gene>
<evidence type="ECO:0000313" key="6">
    <source>
        <dbReference type="EMBL" id="CAK6975542.1"/>
    </source>
</evidence>